<name>A0ABR4BCX5_9LECA</name>
<gene>
    <name evidence="4" type="ORF">ABVK25_004631</name>
</gene>
<dbReference type="InterPro" id="IPR040108">
    <property type="entry name" value="Laa1/Sip1/HEATR5"/>
</dbReference>
<evidence type="ECO:0000313" key="4">
    <source>
        <dbReference type="EMBL" id="KAL2055293.1"/>
    </source>
</evidence>
<keyword evidence="5" id="KW-1185">Reference proteome</keyword>
<dbReference type="Pfam" id="PF20210">
    <property type="entry name" value="Laa1_Sip1_HTR5"/>
    <property type="match status" value="1"/>
</dbReference>
<dbReference type="PANTHER" id="PTHR21663">
    <property type="entry name" value="HYPOTHETICAL HEAT DOMAIN-CONTAINING"/>
    <property type="match status" value="1"/>
</dbReference>
<feature type="domain" description="LAA1-like C-terminal TPR repeats" evidence="3">
    <location>
        <begin position="1874"/>
        <end position="2032"/>
    </location>
</feature>
<dbReference type="InterPro" id="IPR057981">
    <property type="entry name" value="TPR_LAA1-like_C"/>
</dbReference>
<dbReference type="PANTHER" id="PTHR21663:SF0">
    <property type="entry name" value="HEAT REPEAT-CONTAINING PROTEIN 5B"/>
    <property type="match status" value="1"/>
</dbReference>
<feature type="region of interest" description="Disordered" evidence="2">
    <location>
        <begin position="2023"/>
        <end position="2057"/>
    </location>
</feature>
<dbReference type="SUPFAM" id="SSF48371">
    <property type="entry name" value="ARM repeat"/>
    <property type="match status" value="3"/>
</dbReference>
<feature type="region of interest" description="Disordered" evidence="2">
    <location>
        <begin position="281"/>
        <end position="323"/>
    </location>
</feature>
<dbReference type="Proteomes" id="UP001590951">
    <property type="component" value="Unassembled WGS sequence"/>
</dbReference>
<accession>A0ABR4BCX5</accession>
<dbReference type="Gene3D" id="1.25.10.10">
    <property type="entry name" value="Leucine-rich Repeat Variant"/>
    <property type="match status" value="3"/>
</dbReference>
<feature type="compositionally biased region" description="Basic residues" evidence="2">
    <location>
        <begin position="289"/>
        <end position="298"/>
    </location>
</feature>
<dbReference type="InterPro" id="IPR016024">
    <property type="entry name" value="ARM-type_fold"/>
</dbReference>
<feature type="region of interest" description="Disordered" evidence="2">
    <location>
        <begin position="1"/>
        <end position="21"/>
    </location>
</feature>
<proteinExistence type="inferred from homology"/>
<dbReference type="EMBL" id="JBHFEH010000012">
    <property type="protein sequence ID" value="KAL2055293.1"/>
    <property type="molecule type" value="Genomic_DNA"/>
</dbReference>
<comment type="similarity">
    <text evidence="1">Belongs to the HEATR5 family.</text>
</comment>
<comment type="caution">
    <text evidence="4">The sequence shown here is derived from an EMBL/GenBank/DDBJ whole genome shotgun (WGS) entry which is preliminary data.</text>
</comment>
<evidence type="ECO:0000256" key="1">
    <source>
        <dbReference type="ARBA" id="ARBA00008304"/>
    </source>
</evidence>
<dbReference type="InterPro" id="IPR011989">
    <property type="entry name" value="ARM-like"/>
</dbReference>
<protein>
    <recommendedName>
        <fullName evidence="3">LAA1-like C-terminal TPR repeats domain-containing protein</fullName>
    </recommendedName>
</protein>
<reference evidence="4 5" key="1">
    <citation type="submission" date="2024-09" db="EMBL/GenBank/DDBJ databases">
        <title>Rethinking Asexuality: The Enigmatic Case of Functional Sexual Genes in Lepraria (Stereocaulaceae).</title>
        <authorList>
            <person name="Doellman M."/>
            <person name="Sun Y."/>
            <person name="Barcenas-Pena A."/>
            <person name="Lumbsch H.T."/>
            <person name="Grewe F."/>
        </authorList>
    </citation>
    <scope>NUCLEOTIDE SEQUENCE [LARGE SCALE GENOMIC DNA]</scope>
    <source>
        <strain evidence="4 5">Grewe 0041</strain>
    </source>
</reference>
<dbReference type="InterPro" id="IPR046837">
    <property type="entry name" value="Laa1/Sip1/HEATR5-like_HEAT"/>
</dbReference>
<feature type="compositionally biased region" description="Polar residues" evidence="2">
    <location>
        <begin position="1"/>
        <end position="14"/>
    </location>
</feature>
<dbReference type="Pfam" id="PF25468">
    <property type="entry name" value="HEAT_HEATR5A"/>
    <property type="match status" value="1"/>
</dbReference>
<evidence type="ECO:0000256" key="2">
    <source>
        <dbReference type="SAM" id="MobiDB-lite"/>
    </source>
</evidence>
<feature type="region of interest" description="Disordered" evidence="2">
    <location>
        <begin position="1256"/>
        <end position="1294"/>
    </location>
</feature>
<evidence type="ECO:0000259" key="3">
    <source>
        <dbReference type="Pfam" id="PF25808"/>
    </source>
</evidence>
<sequence>MSNPQNGVPVTNENGPERELDKGTLPAKLLLDVPKLHSLPSEQQDLYLFTYSVDLESYVSSLAYDDLCAKQSDLAKELLQIIGLSSPTPSKAIRNNIGRSYACILGKGNRRILFESLNQLTAIVNAGKGEKELRNKHAAVHCLGEIYKAAGDSAINISSLVCSSLLRLLKPAQNHAGLRAAIFRALGKAIGAIQGSIEESVARDVWKSGRSAVSGDKAALVQARACGCLEQLIIGTTYFDTVSEFDNLKTAIWKTCETSTPATRHAAASCLASALVKSYTENTPSKSSPKAKKSKKPIRNQQAVLDEGDEDVSSRPGSPSTKKAISKLELSILDVFRQLSSQYHRSSTSNKVRAAIAHCYIKVLKGLKISIIEANYGRIADHLLTELLSNSSVTHDRYRLLLSRRHVQKILSDCIGLSILSETGRINAARTLVNNVLKNYPQVLKEVPEPSKHSLIGALDALASIIKSLGSAFISLGDSCREALVQVLQHQSYSVQIHASHCLRAFVLACPQQLLSCASICMNSVIRELGVLDHGGRSPRRCVGYANGLAAALSISPSQPLYSSLEISSRVLSTATKLLKSSSKAELRVAGTHVQVAWILIGGLMALGPNFVKIHLSQFLLLWRNALPKPLTRENTAQRQSSEISYLTHVRECALGSILSFFEFNNRLITTDVAKRIATMLQNTVEYLDNLPTRKQIDEASQKLFSSLKLQDMVLMVRRRVLQCYSRLISFSPHVSGEILTQSNLLTFAVTLFADPESYTPGTLGSSIANTAGTFESIWDVADNSAFGITGLVCGSIIKALPGEQKSESQNSRNYRINEFSEIDEALTSPICGAQEHDSICLYAGDHESANDLPDPPATEVVNSAIVLFATALPLQSARVQEGVLEQLATFLSSTSLQRDPGRRAAIAVNAAMALLGLLKVAVGETIAEHGDLRHSTVERSIEETLRVLVMDQDANIRSIAYEALGRLCNSSGNTFTTNEVNSLIETIVSNRDPSARAGCAMALGSIHSQVGGMAAGFHLKKIHGVLMSLCSDPSPVVHHCAIEALSQVADSAGLTFSGHVASTLGLLAQLWTCDSHNEECALTSTSNIELEWPTAVVIAHSIDSLINVLGPDLQDLGKVRELMLTLMKQFAVDEVAMVQGECLRAWEHMNLYDSAHVDLANYVHRLQQNSDSADSMIRDIAIDGLYNLMRRDAEQILAVANEGLEDQIWLTLNDNPGQEGARNLILSWLSQSSLTEAEKWVSRCHHVLTKSAAKSVEVAPQPEAKPSAQPDLQDEEVAGFASSSGDAKEQASGTVTEAAQELLRWQTRAFALQCLGDLTAIIGKDMELDPDSSAGHALQNKIADVIRLAFLASTASVVELQVSGLRLIDQVLRIFGPMPDPDFSEALLLEQYQAQVSSALTPAFGADSSPDLAAAAVDVCATFIAAGLVTDVDRMGRILKLLVTALESFTDEAQDSAIGELRGLSPNAQIMVRMSVLSAWAELQVASTEKQYLVKVMKPHVAKLTPLWLSSLQEFARLRFEPDISNSTGPARPDEGLDVIYAAFNRQTLLKFYQDSWLKLVDAIASLIDQDSDFVFDALDGKTNTSEPKLNDFGVDRNDINYRDEPAAFFFVLFGIVIEALTTRPGSDVTNTEAQTLDMLSALKRILRPSVSGNAVFQDAVFAETTELFDRLALTEGLDVQLVIVDIARNLCLTHPSANEEDDNIDHLSDDIEQLFELTRIIVLVLAGVLPNLAEQNPSARQQLPDEAFVLIQTSLEALVDASDRFPSIIKADLHASILHIFATILSTGACQAKVVPQAFPVFKRFLQSLNPLTSISTSSSTRDLIRGCLHRFLTILSHAQRRESETALPCAKNTLLATTILLTTASRSLAPNDPLVMKALDEMLDCLQDLGLAKVVASCLRSLIMVNSKNATDEAIARYLFPQLLRFTANTELADPENARSLTAHALTSFVTMTSGEASSAAMCIVVPMLLTRAAAEGKAVYVETAKRLLELAGGNMMPVFRGVVAKMSPEQRGFMETVIREGGGAGKGRSGGRRSSADEKEEPTIALKLNFGGK</sequence>
<dbReference type="Pfam" id="PF25808">
    <property type="entry name" value="TPR_LAA1_C"/>
    <property type="match status" value="1"/>
</dbReference>
<evidence type="ECO:0000313" key="5">
    <source>
        <dbReference type="Proteomes" id="UP001590951"/>
    </source>
</evidence>
<organism evidence="4 5">
    <name type="scientific">Lepraria finkii</name>
    <dbReference type="NCBI Taxonomy" id="1340010"/>
    <lineage>
        <taxon>Eukaryota</taxon>
        <taxon>Fungi</taxon>
        <taxon>Dikarya</taxon>
        <taxon>Ascomycota</taxon>
        <taxon>Pezizomycotina</taxon>
        <taxon>Lecanoromycetes</taxon>
        <taxon>OSLEUM clade</taxon>
        <taxon>Lecanoromycetidae</taxon>
        <taxon>Lecanorales</taxon>
        <taxon>Lecanorineae</taxon>
        <taxon>Stereocaulaceae</taxon>
        <taxon>Lepraria</taxon>
    </lineage>
</organism>
<feature type="compositionally biased region" description="Polar residues" evidence="2">
    <location>
        <begin position="1282"/>
        <end position="1294"/>
    </location>
</feature>